<gene>
    <name evidence="3" type="ORF">BTJ39_22355</name>
</gene>
<accession>A0A1S8Y923</accession>
<protein>
    <submittedName>
        <fullName evidence="3">Uncharacterized protein</fullName>
    </submittedName>
</protein>
<reference evidence="3 4" key="1">
    <citation type="submission" date="2016-12" db="EMBL/GenBank/DDBJ databases">
        <title>Izhakiella australiana sp. nov. of genus Izhakiella isolated from Australian desert.</title>
        <authorList>
            <person name="Ji M."/>
        </authorList>
    </citation>
    <scope>NUCLEOTIDE SEQUENCE [LARGE SCALE GENOMIC DNA]</scope>
    <source>
        <strain evidence="3 4">D4N98</strain>
    </source>
</reference>
<evidence type="ECO:0000256" key="1">
    <source>
        <dbReference type="SAM" id="Coils"/>
    </source>
</evidence>
<keyword evidence="2" id="KW-0472">Membrane</keyword>
<evidence type="ECO:0000256" key="2">
    <source>
        <dbReference type="SAM" id="Phobius"/>
    </source>
</evidence>
<proteinExistence type="predicted"/>
<dbReference type="STRING" id="1926881.BTJ39_22355"/>
<keyword evidence="2" id="KW-0812">Transmembrane</keyword>
<evidence type="ECO:0000313" key="3">
    <source>
        <dbReference type="EMBL" id="OON35621.1"/>
    </source>
</evidence>
<comment type="caution">
    <text evidence="3">The sequence shown here is derived from an EMBL/GenBank/DDBJ whole genome shotgun (WGS) entry which is preliminary data.</text>
</comment>
<dbReference type="Proteomes" id="UP000190667">
    <property type="component" value="Unassembled WGS sequence"/>
</dbReference>
<evidence type="ECO:0000313" key="4">
    <source>
        <dbReference type="Proteomes" id="UP000190667"/>
    </source>
</evidence>
<sequence length="137" mass="15488">MDLESYKTAVIGLGSAICAGATGWLAFGRYMMRVRAGNSNDNQQINMLQFLSDQLKEAKSENAHLRDEIEHRDQTIREYWKTISETESRLQIVESQLEALKEQNEALKAEIQELIASSTNMACQLARITNGQEVPVR</sequence>
<keyword evidence="2" id="KW-1133">Transmembrane helix</keyword>
<dbReference type="AlphaFoldDB" id="A0A1S8Y923"/>
<dbReference type="EMBL" id="MRUL01000028">
    <property type="protein sequence ID" value="OON35621.1"/>
    <property type="molecule type" value="Genomic_DNA"/>
</dbReference>
<name>A0A1S8Y923_9GAMM</name>
<keyword evidence="1" id="KW-0175">Coiled coil</keyword>
<organism evidence="3 4">
    <name type="scientific">Izhakiella australiensis</name>
    <dbReference type="NCBI Taxonomy" id="1926881"/>
    <lineage>
        <taxon>Bacteria</taxon>
        <taxon>Pseudomonadati</taxon>
        <taxon>Pseudomonadota</taxon>
        <taxon>Gammaproteobacteria</taxon>
        <taxon>Enterobacterales</taxon>
        <taxon>Erwiniaceae</taxon>
        <taxon>Izhakiella</taxon>
    </lineage>
</organism>
<feature type="coiled-coil region" evidence="1">
    <location>
        <begin position="48"/>
        <end position="117"/>
    </location>
</feature>
<feature type="transmembrane region" description="Helical" evidence="2">
    <location>
        <begin position="6"/>
        <end position="27"/>
    </location>
</feature>
<keyword evidence="4" id="KW-1185">Reference proteome</keyword>